<reference evidence="2 3" key="1">
    <citation type="submission" date="2017-12" db="EMBL/GenBank/DDBJ databases">
        <title>Phylogenetic diversity of female urinary microbiome.</title>
        <authorList>
            <person name="Thomas-White K."/>
            <person name="Wolfe A.J."/>
        </authorList>
    </citation>
    <scope>NUCLEOTIDE SEQUENCE [LARGE SCALE GENOMIC DNA]</scope>
    <source>
        <strain evidence="2 3">UMB0119</strain>
    </source>
</reference>
<feature type="transmembrane region" description="Helical" evidence="1">
    <location>
        <begin position="12"/>
        <end position="33"/>
    </location>
</feature>
<name>A0A2I1MBV9_9FIRM</name>
<evidence type="ECO:0000313" key="3">
    <source>
        <dbReference type="Proteomes" id="UP000234335"/>
    </source>
</evidence>
<dbReference type="EMBL" id="PKGS01000001">
    <property type="protein sequence ID" value="PKZ17608.1"/>
    <property type="molecule type" value="Genomic_DNA"/>
</dbReference>
<evidence type="ECO:0000256" key="1">
    <source>
        <dbReference type="SAM" id="Phobius"/>
    </source>
</evidence>
<keyword evidence="1" id="KW-0812">Transmembrane</keyword>
<dbReference type="RefSeq" id="WP_101539767.1">
    <property type="nucleotide sequence ID" value="NZ_PKGS01000001.1"/>
</dbReference>
<feature type="transmembrane region" description="Helical" evidence="1">
    <location>
        <begin position="39"/>
        <end position="60"/>
    </location>
</feature>
<protein>
    <submittedName>
        <fullName evidence="2">Uncharacterized protein</fullName>
    </submittedName>
</protein>
<keyword evidence="3" id="KW-1185">Reference proteome</keyword>
<accession>A0A2I1MBV9</accession>
<gene>
    <name evidence="2" type="ORF">CYJ34_02550</name>
</gene>
<proteinExistence type="predicted"/>
<sequence length="97" mass="11167">MKEVKVNKKNMTFLNGLGYLYIPTLIFLISGYMMRDYDLIFISSFFTVVTLAYFSSYYIVNKSFDKIKGERFIGLVVPLMFVISVVLAIILNILVSL</sequence>
<evidence type="ECO:0000313" key="2">
    <source>
        <dbReference type="EMBL" id="PKZ17608.1"/>
    </source>
</evidence>
<dbReference type="Proteomes" id="UP000234335">
    <property type="component" value="Unassembled WGS sequence"/>
</dbReference>
<comment type="caution">
    <text evidence="2">The sequence shown here is derived from an EMBL/GenBank/DDBJ whole genome shotgun (WGS) entry which is preliminary data.</text>
</comment>
<feature type="transmembrane region" description="Helical" evidence="1">
    <location>
        <begin position="72"/>
        <end position="95"/>
    </location>
</feature>
<dbReference type="AlphaFoldDB" id="A0A2I1MBV9"/>
<keyword evidence="1" id="KW-0472">Membrane</keyword>
<keyword evidence="1" id="KW-1133">Transmembrane helix</keyword>
<organism evidence="2 3">
    <name type="scientific">Anaerococcus octavius</name>
    <dbReference type="NCBI Taxonomy" id="54007"/>
    <lineage>
        <taxon>Bacteria</taxon>
        <taxon>Bacillati</taxon>
        <taxon>Bacillota</taxon>
        <taxon>Tissierellia</taxon>
        <taxon>Tissierellales</taxon>
        <taxon>Peptoniphilaceae</taxon>
        <taxon>Anaerococcus</taxon>
    </lineage>
</organism>